<dbReference type="Proteomes" id="UP001175000">
    <property type="component" value="Unassembled WGS sequence"/>
</dbReference>
<gene>
    <name evidence="3" type="ORF">B0T14DRAFT_588215</name>
</gene>
<accession>A0AA39WJ37</accession>
<comment type="caution">
    <text evidence="3">The sequence shown here is derived from an EMBL/GenBank/DDBJ whole genome shotgun (WGS) entry which is preliminary data.</text>
</comment>
<proteinExistence type="predicted"/>
<dbReference type="InterPro" id="IPR000719">
    <property type="entry name" value="Prot_kinase_dom"/>
</dbReference>
<name>A0AA39WJ37_9PEZI</name>
<dbReference type="AlphaFoldDB" id="A0AA39WJ37"/>
<protein>
    <recommendedName>
        <fullName evidence="2">Protein kinase domain-containing protein</fullName>
    </recommendedName>
</protein>
<organism evidence="3 4">
    <name type="scientific">Immersiella caudata</name>
    <dbReference type="NCBI Taxonomy" id="314043"/>
    <lineage>
        <taxon>Eukaryota</taxon>
        <taxon>Fungi</taxon>
        <taxon>Dikarya</taxon>
        <taxon>Ascomycota</taxon>
        <taxon>Pezizomycotina</taxon>
        <taxon>Sordariomycetes</taxon>
        <taxon>Sordariomycetidae</taxon>
        <taxon>Sordariales</taxon>
        <taxon>Lasiosphaeriaceae</taxon>
        <taxon>Immersiella</taxon>
    </lineage>
</organism>
<dbReference type="EMBL" id="JAULSU010000005">
    <property type="protein sequence ID" value="KAK0616304.1"/>
    <property type="molecule type" value="Genomic_DNA"/>
</dbReference>
<sequence length="558" mass="61716">MADRTDPMDRPMPEGPIPPEILLHLQKRQTDFFEHWRNEEEWEWSERDRKQDAEEKMEQQRKIMEPAGFKLLEMLGWGGMGVVCLFEVDPVKGTEGDEGVKPKVVSLLRAKIEKERGVKRERLDEQQKSKDAVLFIEHLRHGKLDTWLCKAAVTGKPLPNEVLWEIFECLFGAVVGMSYPARARFPLFDNLPDEEFVQQVPLYREEVEGRPQHDLTAAKPIVLNLDIDCLNLMVGDFDEYEHRLIPIVKVGDLGCAIWFDDESENPDRSLYKRWQMRTPTDKHDLFTPEQFSHQWDYTKTIPSEVPGQDFGVGGNCDWWTNVYQIAQAMCQAITLGGLVAPPEQVKIEVLNFSMAELQTAEEICYGGFLLDERLDRVDKGLRHLVARCMCHYPKKRPSMETIDNMIRKRRHRMDRDPLNPEEQEILNHSKDLFEGPMPTETAAECERRWSGVGGGGGGGSPAGGSGGGSGGGGGSLGGAGGRGGGGGGGGGGRGSGGPPRRPPVADPRWGGTGAVQQPRYTDRKDGSRGHGGAPGDRSPGGGASGGSPWKTPKRAAGT</sequence>
<dbReference type="GO" id="GO:0004672">
    <property type="term" value="F:protein kinase activity"/>
    <property type="evidence" value="ECO:0007669"/>
    <property type="project" value="InterPro"/>
</dbReference>
<dbReference type="Gene3D" id="1.10.510.10">
    <property type="entry name" value="Transferase(Phosphotransferase) domain 1"/>
    <property type="match status" value="1"/>
</dbReference>
<dbReference type="GO" id="GO:0005524">
    <property type="term" value="F:ATP binding"/>
    <property type="evidence" value="ECO:0007669"/>
    <property type="project" value="InterPro"/>
</dbReference>
<evidence type="ECO:0000313" key="4">
    <source>
        <dbReference type="Proteomes" id="UP001175000"/>
    </source>
</evidence>
<feature type="compositionally biased region" description="Gly residues" evidence="1">
    <location>
        <begin position="451"/>
        <end position="497"/>
    </location>
</feature>
<evidence type="ECO:0000313" key="3">
    <source>
        <dbReference type="EMBL" id="KAK0616304.1"/>
    </source>
</evidence>
<evidence type="ECO:0000256" key="1">
    <source>
        <dbReference type="SAM" id="MobiDB-lite"/>
    </source>
</evidence>
<reference evidence="3" key="1">
    <citation type="submission" date="2023-06" db="EMBL/GenBank/DDBJ databases">
        <title>Genome-scale phylogeny and comparative genomics of the fungal order Sordariales.</title>
        <authorList>
            <consortium name="Lawrence Berkeley National Laboratory"/>
            <person name="Hensen N."/>
            <person name="Bonometti L."/>
            <person name="Westerberg I."/>
            <person name="Brannstrom I.O."/>
            <person name="Guillou S."/>
            <person name="Cros-Aarteil S."/>
            <person name="Calhoun S."/>
            <person name="Haridas S."/>
            <person name="Kuo A."/>
            <person name="Mondo S."/>
            <person name="Pangilinan J."/>
            <person name="Riley R."/>
            <person name="Labutti K."/>
            <person name="Andreopoulos B."/>
            <person name="Lipzen A."/>
            <person name="Chen C."/>
            <person name="Yanf M."/>
            <person name="Daum C."/>
            <person name="Ng V."/>
            <person name="Clum A."/>
            <person name="Steindorff A."/>
            <person name="Ohm R."/>
            <person name="Martin F."/>
            <person name="Silar P."/>
            <person name="Natvig D."/>
            <person name="Lalanne C."/>
            <person name="Gautier V."/>
            <person name="Ament-Velasquez S.L."/>
            <person name="Kruys A."/>
            <person name="Hutchinson M.I."/>
            <person name="Powell A.J."/>
            <person name="Barry K."/>
            <person name="Miller A.N."/>
            <person name="Grigoriev I.V."/>
            <person name="Debuchy R."/>
            <person name="Gladieux P."/>
            <person name="Thoren M.H."/>
            <person name="Johannesson H."/>
        </authorList>
    </citation>
    <scope>NUCLEOTIDE SEQUENCE</scope>
    <source>
        <strain evidence="3">CBS 606.72</strain>
    </source>
</reference>
<feature type="compositionally biased region" description="Gly residues" evidence="1">
    <location>
        <begin position="529"/>
        <end position="545"/>
    </location>
</feature>
<dbReference type="InterPro" id="IPR011009">
    <property type="entry name" value="Kinase-like_dom_sf"/>
</dbReference>
<keyword evidence="4" id="KW-1185">Reference proteome</keyword>
<feature type="domain" description="Protein kinase" evidence="2">
    <location>
        <begin position="69"/>
        <end position="406"/>
    </location>
</feature>
<dbReference type="SUPFAM" id="SSF56112">
    <property type="entry name" value="Protein kinase-like (PK-like)"/>
    <property type="match status" value="1"/>
</dbReference>
<dbReference type="PROSITE" id="PS50011">
    <property type="entry name" value="PROTEIN_KINASE_DOM"/>
    <property type="match status" value="1"/>
</dbReference>
<evidence type="ECO:0000259" key="2">
    <source>
        <dbReference type="PROSITE" id="PS50011"/>
    </source>
</evidence>
<feature type="region of interest" description="Disordered" evidence="1">
    <location>
        <begin position="448"/>
        <end position="558"/>
    </location>
</feature>